<dbReference type="PANTHER" id="PTHR24404">
    <property type="entry name" value="ZINC FINGER PROTEIN"/>
    <property type="match status" value="1"/>
</dbReference>
<evidence type="ECO:0000256" key="8">
    <source>
        <dbReference type="PROSITE-ProRule" id="PRU00042"/>
    </source>
</evidence>
<dbReference type="SMART" id="SM00355">
    <property type="entry name" value="ZnF_C2H2"/>
    <property type="match status" value="2"/>
</dbReference>
<evidence type="ECO:0000256" key="1">
    <source>
        <dbReference type="ARBA" id="ARBA00004123"/>
    </source>
</evidence>
<feature type="domain" description="C2H2-type" evidence="10">
    <location>
        <begin position="355"/>
        <end position="382"/>
    </location>
</feature>
<sequence>MSPLIPPPPTSPTSPFHPQPFPSQATFAAHQRYIDQSAHPQSHQQLAQLADARAYPDRVGRASPHFQFQQQFQQQLQLQLEQQQLEQQQQHQQHHQQQFDHHHNGDQRFDMHIHPQPAVHPAHYTGFDHPYVSQEHLHFADHHAQQHYADHAQHDQYAAHYAAAYASPFAGDYAPAPHIRTASATDTASSHATSLATSRSTSPRLLHPQPQALVHTLPHADLAAAQRQAPPAKRMTPPRATTASAGRATKKQRSARPSAAAPLSASSDDSAGPSPNTRLAANRPLSDTAEDPEAADAADAADATAASAAAATAAGAEVRSPDDDGMTALVPRLPHGASGRPFVPPSDFDDSRDLPTCNICGQSFTRLFNLNSHLQSHENVKPFVCDYCGMSFTRRHDLNRHDALKRHYRMHNGKDDKPRPAES</sequence>
<dbReference type="InterPro" id="IPR036236">
    <property type="entry name" value="Znf_C2H2_sf"/>
</dbReference>
<evidence type="ECO:0000256" key="3">
    <source>
        <dbReference type="ARBA" id="ARBA00022737"/>
    </source>
</evidence>
<dbReference type="PANTHER" id="PTHR24404:SF106">
    <property type="entry name" value="C2H2-TYPE DOMAIN-CONTAINING PROTEIN"/>
    <property type="match status" value="1"/>
</dbReference>
<feature type="compositionally biased region" description="Low complexity" evidence="9">
    <location>
        <begin position="182"/>
        <end position="202"/>
    </location>
</feature>
<proteinExistence type="predicted"/>
<keyword evidence="2" id="KW-0479">Metal-binding</keyword>
<feature type="compositionally biased region" description="Pro residues" evidence="9">
    <location>
        <begin position="1"/>
        <end position="21"/>
    </location>
</feature>
<gene>
    <name evidence="11" type="ORF">HK105_202062</name>
</gene>
<feature type="compositionally biased region" description="Basic and acidic residues" evidence="9">
    <location>
        <begin position="97"/>
        <end position="112"/>
    </location>
</feature>
<feature type="region of interest" description="Disordered" evidence="9">
    <location>
        <begin position="224"/>
        <end position="300"/>
    </location>
</feature>
<evidence type="ECO:0000259" key="10">
    <source>
        <dbReference type="PROSITE" id="PS50157"/>
    </source>
</evidence>
<dbReference type="EMBL" id="JADGIZ020000007">
    <property type="protein sequence ID" value="KAL2918135.1"/>
    <property type="molecule type" value="Genomic_DNA"/>
</dbReference>
<feature type="region of interest" description="Disordered" evidence="9">
    <location>
        <begin position="314"/>
        <end position="348"/>
    </location>
</feature>
<dbReference type="InterPro" id="IPR050589">
    <property type="entry name" value="Ikaros_C2H2-ZF"/>
</dbReference>
<evidence type="ECO:0000256" key="6">
    <source>
        <dbReference type="ARBA" id="ARBA00023125"/>
    </source>
</evidence>
<evidence type="ECO:0000256" key="7">
    <source>
        <dbReference type="ARBA" id="ARBA00023242"/>
    </source>
</evidence>
<feature type="compositionally biased region" description="Low complexity" evidence="9">
    <location>
        <begin position="255"/>
        <end position="275"/>
    </location>
</feature>
<evidence type="ECO:0000256" key="5">
    <source>
        <dbReference type="ARBA" id="ARBA00022833"/>
    </source>
</evidence>
<organism evidence="11 12">
    <name type="scientific">Polyrhizophydium stewartii</name>
    <dbReference type="NCBI Taxonomy" id="2732419"/>
    <lineage>
        <taxon>Eukaryota</taxon>
        <taxon>Fungi</taxon>
        <taxon>Fungi incertae sedis</taxon>
        <taxon>Chytridiomycota</taxon>
        <taxon>Chytridiomycota incertae sedis</taxon>
        <taxon>Chytridiomycetes</taxon>
        <taxon>Rhizophydiales</taxon>
        <taxon>Rhizophydiales incertae sedis</taxon>
        <taxon>Polyrhizophydium</taxon>
    </lineage>
</organism>
<accession>A0ABR4NF71</accession>
<dbReference type="SUPFAM" id="SSF57667">
    <property type="entry name" value="beta-beta-alpha zinc fingers"/>
    <property type="match status" value="1"/>
</dbReference>
<keyword evidence="3" id="KW-0677">Repeat</keyword>
<keyword evidence="5" id="KW-0862">Zinc</keyword>
<keyword evidence="12" id="KW-1185">Reference proteome</keyword>
<evidence type="ECO:0000256" key="2">
    <source>
        <dbReference type="ARBA" id="ARBA00022723"/>
    </source>
</evidence>
<reference evidence="11 12" key="1">
    <citation type="submission" date="2023-09" db="EMBL/GenBank/DDBJ databases">
        <title>Pangenome analysis of Batrachochytrium dendrobatidis and related Chytrids.</title>
        <authorList>
            <person name="Yacoub M.N."/>
            <person name="Stajich J.E."/>
            <person name="James T.Y."/>
        </authorList>
    </citation>
    <scope>NUCLEOTIDE SEQUENCE [LARGE SCALE GENOMIC DNA]</scope>
    <source>
        <strain evidence="11 12">JEL0888</strain>
    </source>
</reference>
<keyword evidence="4 8" id="KW-0863">Zinc-finger</keyword>
<name>A0ABR4NF71_9FUNG</name>
<evidence type="ECO:0000313" key="11">
    <source>
        <dbReference type="EMBL" id="KAL2918135.1"/>
    </source>
</evidence>
<feature type="region of interest" description="Disordered" evidence="9">
    <location>
        <begin position="1"/>
        <end position="23"/>
    </location>
</feature>
<feature type="region of interest" description="Disordered" evidence="9">
    <location>
        <begin position="83"/>
        <end position="112"/>
    </location>
</feature>
<dbReference type="Proteomes" id="UP001527925">
    <property type="component" value="Unassembled WGS sequence"/>
</dbReference>
<comment type="caution">
    <text evidence="11">The sequence shown here is derived from an EMBL/GenBank/DDBJ whole genome shotgun (WGS) entry which is preliminary data.</text>
</comment>
<evidence type="ECO:0000256" key="4">
    <source>
        <dbReference type="ARBA" id="ARBA00022771"/>
    </source>
</evidence>
<dbReference type="Gene3D" id="3.30.160.60">
    <property type="entry name" value="Classic Zinc Finger"/>
    <property type="match status" value="2"/>
</dbReference>
<dbReference type="InterPro" id="IPR013087">
    <property type="entry name" value="Znf_C2H2_type"/>
</dbReference>
<dbReference type="PROSITE" id="PS50157">
    <property type="entry name" value="ZINC_FINGER_C2H2_2"/>
    <property type="match status" value="2"/>
</dbReference>
<keyword evidence="7" id="KW-0539">Nucleus</keyword>
<feature type="compositionally biased region" description="Low complexity" evidence="9">
    <location>
        <begin position="224"/>
        <end position="234"/>
    </location>
</feature>
<evidence type="ECO:0000313" key="12">
    <source>
        <dbReference type="Proteomes" id="UP001527925"/>
    </source>
</evidence>
<keyword evidence="6" id="KW-0238">DNA-binding</keyword>
<feature type="domain" description="C2H2-type" evidence="10">
    <location>
        <begin position="383"/>
        <end position="416"/>
    </location>
</feature>
<comment type="subcellular location">
    <subcellularLocation>
        <location evidence="1">Nucleus</location>
    </subcellularLocation>
</comment>
<dbReference type="Pfam" id="PF00096">
    <property type="entry name" value="zf-C2H2"/>
    <property type="match status" value="2"/>
</dbReference>
<dbReference type="PROSITE" id="PS00028">
    <property type="entry name" value="ZINC_FINGER_C2H2_1"/>
    <property type="match status" value="2"/>
</dbReference>
<protein>
    <recommendedName>
        <fullName evidence="10">C2H2-type domain-containing protein</fullName>
    </recommendedName>
</protein>
<evidence type="ECO:0000256" key="9">
    <source>
        <dbReference type="SAM" id="MobiDB-lite"/>
    </source>
</evidence>
<feature type="region of interest" description="Disordered" evidence="9">
    <location>
        <begin position="182"/>
        <end position="205"/>
    </location>
</feature>